<evidence type="ECO:0000256" key="4">
    <source>
        <dbReference type="ARBA" id="ARBA00022927"/>
    </source>
</evidence>
<dbReference type="InterPro" id="IPR028662">
    <property type="entry name" value="SNX8/Mvp1"/>
</dbReference>
<dbReference type="PROSITE" id="PS50195">
    <property type="entry name" value="PX"/>
    <property type="match status" value="1"/>
</dbReference>
<dbReference type="Gene3D" id="1.10.238.10">
    <property type="entry name" value="EF-hand"/>
    <property type="match status" value="1"/>
</dbReference>
<evidence type="ECO:0000256" key="3">
    <source>
        <dbReference type="ARBA" id="ARBA00022448"/>
    </source>
</evidence>
<accession>A0AAJ6YHT4</accession>
<evidence type="ECO:0000256" key="1">
    <source>
        <dbReference type="ARBA" id="ARBA00004287"/>
    </source>
</evidence>
<keyword evidence="4" id="KW-0653">Protein transport</keyword>
<evidence type="ECO:0000256" key="5">
    <source>
        <dbReference type="ARBA" id="ARBA00023136"/>
    </source>
</evidence>
<dbReference type="Proteomes" id="UP000695007">
    <property type="component" value="Unplaced"/>
</dbReference>
<dbReference type="InterPro" id="IPR045734">
    <property type="entry name" value="Snx8_BAR_dom"/>
</dbReference>
<comment type="subcellular location">
    <subcellularLocation>
        <location evidence="1">Membrane</location>
        <topology evidence="1">Peripheral membrane protein</topology>
        <orientation evidence="1">Cytoplasmic side</orientation>
    </subcellularLocation>
</comment>
<dbReference type="InterPro" id="IPR000261">
    <property type="entry name" value="EH_dom"/>
</dbReference>
<dbReference type="Pfam" id="PF19566">
    <property type="entry name" value="Snx8_BAR_dom"/>
    <property type="match status" value="1"/>
</dbReference>
<dbReference type="GO" id="GO:0031901">
    <property type="term" value="C:early endosome membrane"/>
    <property type="evidence" value="ECO:0007669"/>
    <property type="project" value="TreeGrafter"/>
</dbReference>
<feature type="domain" description="EH" evidence="6">
    <location>
        <begin position="11"/>
        <end position="56"/>
    </location>
</feature>
<evidence type="ECO:0000259" key="7">
    <source>
        <dbReference type="PROSITE" id="PS50195"/>
    </source>
</evidence>
<dbReference type="GO" id="GO:0005829">
    <property type="term" value="C:cytosol"/>
    <property type="evidence" value="ECO:0007669"/>
    <property type="project" value="GOC"/>
</dbReference>
<organism evidence="8 9">
    <name type="scientific">Ceratosolen solmsi marchali</name>
    <dbReference type="NCBI Taxonomy" id="326594"/>
    <lineage>
        <taxon>Eukaryota</taxon>
        <taxon>Metazoa</taxon>
        <taxon>Ecdysozoa</taxon>
        <taxon>Arthropoda</taxon>
        <taxon>Hexapoda</taxon>
        <taxon>Insecta</taxon>
        <taxon>Pterygota</taxon>
        <taxon>Neoptera</taxon>
        <taxon>Endopterygota</taxon>
        <taxon>Hymenoptera</taxon>
        <taxon>Apocrita</taxon>
        <taxon>Proctotrupomorpha</taxon>
        <taxon>Chalcidoidea</taxon>
        <taxon>Agaonidae</taxon>
        <taxon>Agaoninae</taxon>
        <taxon>Ceratosolen</taxon>
    </lineage>
</organism>
<dbReference type="CDD" id="cd07597">
    <property type="entry name" value="BAR_SNX8"/>
    <property type="match status" value="1"/>
</dbReference>
<dbReference type="InterPro" id="IPR001683">
    <property type="entry name" value="PX_dom"/>
</dbReference>
<dbReference type="InterPro" id="IPR036871">
    <property type="entry name" value="PX_dom_sf"/>
</dbReference>
<gene>
    <name evidence="9" type="primary">LOC105362542</name>
</gene>
<dbReference type="AlphaFoldDB" id="A0AAJ6YHT4"/>
<dbReference type="RefSeq" id="XP_011498306.1">
    <property type="nucleotide sequence ID" value="XM_011500004.1"/>
</dbReference>
<dbReference type="Pfam" id="PF00787">
    <property type="entry name" value="PX"/>
    <property type="match status" value="1"/>
</dbReference>
<keyword evidence="3" id="KW-0813">Transport</keyword>
<comment type="similarity">
    <text evidence="2">Belongs to the sorting nexin family.</text>
</comment>
<dbReference type="SMART" id="SM00312">
    <property type="entry name" value="PX"/>
    <property type="match status" value="1"/>
</dbReference>
<protein>
    <submittedName>
        <fullName evidence="9">Sorting nexin-8-like</fullName>
    </submittedName>
</protein>
<sequence>MASTDLSFGSIPAFYRDVYERICSSSSGNVEREVFKLLLVRSQLSSSVLSQIWELVDSKTGYLTRSGLYKGLALVALAQQGKQPSDKLLENTESQELPVPKLGDLSEVTILAQRLQRGYNPSKLNFTYSDICNLDTIEVNLVPEKKGIFLKHVEYQVTSKRFNSMVYRRYNDFVSLHELLLARFPYRLIPKLPPKKIVGADSQFLEERRRSLLRFLTLIARHPVVGQDPIVQFFFTYTGEETQHKIREAFRRMPDEFATSELSSCAKELVPPETLTKFGNARDQIRVILLGISRLKNIADCLAIRSHSYAIDMAELGSQLNSLANESHVTSSWATGGSTIWQDMKKGFHIISKEFGLLSTRALQQTVREETTVCEQLNLLLDLLIAHRTLCERHERGVSVDHQRALSTMLVLKKRQMQGVIRGTDADTVEHLENRMVAQESVIANVELRNQFSLHCLHMETQLVHAHLEILATVLQNLVNVQIRGHSELAEVWKSIEPTIMKCLPEKTSSSNGVS</sequence>
<keyword evidence="8" id="KW-1185">Reference proteome</keyword>
<dbReference type="SMART" id="SM00027">
    <property type="entry name" value="EH"/>
    <property type="match status" value="1"/>
</dbReference>
<evidence type="ECO:0000313" key="8">
    <source>
        <dbReference type="Proteomes" id="UP000695007"/>
    </source>
</evidence>
<dbReference type="InterPro" id="IPR011992">
    <property type="entry name" value="EF-hand-dom_pair"/>
</dbReference>
<reference evidence="9" key="1">
    <citation type="submission" date="2025-08" db="UniProtKB">
        <authorList>
            <consortium name="RefSeq"/>
        </authorList>
    </citation>
    <scope>IDENTIFICATION</scope>
</reference>
<dbReference type="KEGG" id="csol:105362542"/>
<dbReference type="CDD" id="cd06866">
    <property type="entry name" value="PX_SNX8_Mvp1p_like"/>
    <property type="match status" value="1"/>
</dbReference>
<evidence type="ECO:0000256" key="2">
    <source>
        <dbReference type="ARBA" id="ARBA00010883"/>
    </source>
</evidence>
<evidence type="ECO:0000259" key="6">
    <source>
        <dbReference type="PROSITE" id="PS50031"/>
    </source>
</evidence>
<dbReference type="SUPFAM" id="SSF47473">
    <property type="entry name" value="EF-hand"/>
    <property type="match status" value="1"/>
</dbReference>
<dbReference type="GeneID" id="105362542"/>
<evidence type="ECO:0000313" key="9">
    <source>
        <dbReference type="RefSeq" id="XP_011498306.1"/>
    </source>
</evidence>
<dbReference type="PANTHER" id="PTHR46571:SF1">
    <property type="entry name" value="SORTING NEXIN-8"/>
    <property type="match status" value="1"/>
</dbReference>
<proteinExistence type="inferred from homology"/>
<dbReference type="GO" id="GO:0034498">
    <property type="term" value="P:early endosome to Golgi transport"/>
    <property type="evidence" value="ECO:0007669"/>
    <property type="project" value="TreeGrafter"/>
</dbReference>
<feature type="domain" description="PX" evidence="7">
    <location>
        <begin position="133"/>
        <end position="241"/>
    </location>
</feature>
<keyword evidence="5" id="KW-0472">Membrane</keyword>
<dbReference type="PANTHER" id="PTHR46571">
    <property type="entry name" value="SORTING NEXIN-8"/>
    <property type="match status" value="1"/>
</dbReference>
<dbReference type="GO" id="GO:0006886">
    <property type="term" value="P:intracellular protein transport"/>
    <property type="evidence" value="ECO:0007669"/>
    <property type="project" value="TreeGrafter"/>
</dbReference>
<name>A0AAJ6YHT4_9HYME</name>
<dbReference type="Gene3D" id="3.30.1520.10">
    <property type="entry name" value="Phox-like domain"/>
    <property type="match status" value="1"/>
</dbReference>
<dbReference type="GO" id="GO:0035091">
    <property type="term" value="F:phosphatidylinositol binding"/>
    <property type="evidence" value="ECO:0007669"/>
    <property type="project" value="InterPro"/>
</dbReference>
<dbReference type="PROSITE" id="PS50031">
    <property type="entry name" value="EH"/>
    <property type="match status" value="1"/>
</dbReference>
<dbReference type="SUPFAM" id="SSF64268">
    <property type="entry name" value="PX domain"/>
    <property type="match status" value="1"/>
</dbReference>
<dbReference type="InterPro" id="IPR035704">
    <property type="entry name" value="SNX8/Mvp1_PX"/>
</dbReference>